<keyword evidence="7" id="KW-0812">Transmembrane</keyword>
<dbReference type="GO" id="GO:0004222">
    <property type="term" value="F:metalloendopeptidase activity"/>
    <property type="evidence" value="ECO:0007669"/>
    <property type="project" value="InterPro"/>
</dbReference>
<comment type="similarity">
    <text evidence="6">Belongs to the peptidase M48 family.</text>
</comment>
<evidence type="ECO:0000256" key="3">
    <source>
        <dbReference type="ARBA" id="ARBA00022801"/>
    </source>
</evidence>
<evidence type="ECO:0000256" key="7">
    <source>
        <dbReference type="SAM" id="Phobius"/>
    </source>
</evidence>
<evidence type="ECO:0000259" key="8">
    <source>
        <dbReference type="Pfam" id="PF01435"/>
    </source>
</evidence>
<keyword evidence="3 6" id="KW-0378">Hydrolase</keyword>
<feature type="transmembrane region" description="Helical" evidence="7">
    <location>
        <begin position="188"/>
        <end position="210"/>
    </location>
</feature>
<reference evidence="10 11" key="1">
    <citation type="submission" date="2020-07" db="EMBL/GenBank/DDBJ databases">
        <title>Sequencing the genomes of 1000 actinobacteria strains.</title>
        <authorList>
            <person name="Klenk H.-P."/>
        </authorList>
    </citation>
    <scope>NUCLEOTIDE SEQUENCE [LARGE SCALE GENOMIC DNA]</scope>
    <source>
        <strain evidence="10 11">DSM 24552</strain>
    </source>
</reference>
<dbReference type="InterPro" id="IPR032456">
    <property type="entry name" value="Peptidase_M48_N"/>
</dbReference>
<evidence type="ECO:0000313" key="10">
    <source>
        <dbReference type="EMBL" id="NYG56297.1"/>
    </source>
</evidence>
<feature type="domain" description="Peptidase M48" evidence="8">
    <location>
        <begin position="223"/>
        <end position="424"/>
    </location>
</feature>
<evidence type="ECO:0000256" key="5">
    <source>
        <dbReference type="ARBA" id="ARBA00023049"/>
    </source>
</evidence>
<dbReference type="GO" id="GO:0006508">
    <property type="term" value="P:proteolysis"/>
    <property type="evidence" value="ECO:0007669"/>
    <property type="project" value="UniProtKB-KW"/>
</dbReference>
<dbReference type="Pfam" id="PF16491">
    <property type="entry name" value="Peptidase_M48_N"/>
    <property type="match status" value="1"/>
</dbReference>
<feature type="transmembrane region" description="Helical" evidence="7">
    <location>
        <begin position="24"/>
        <end position="45"/>
    </location>
</feature>
<dbReference type="EMBL" id="JACCAC010000001">
    <property type="protein sequence ID" value="NYG56297.1"/>
    <property type="molecule type" value="Genomic_DNA"/>
</dbReference>
<protein>
    <submittedName>
        <fullName evidence="10">STE24 endopeptidase</fullName>
        <ecNumber evidence="10">3.4.24.84</ecNumber>
    </submittedName>
</protein>
<dbReference type="PANTHER" id="PTHR10120">
    <property type="entry name" value="CAAX PRENYL PROTEASE 1"/>
    <property type="match status" value="1"/>
</dbReference>
<feature type="transmembrane region" description="Helical" evidence="7">
    <location>
        <begin position="159"/>
        <end position="181"/>
    </location>
</feature>
<accession>A0A7Y9RX55</accession>
<keyword evidence="1 6" id="KW-0645">Protease</keyword>
<feature type="domain" description="CAAX prenyl protease 1 N-terminal" evidence="9">
    <location>
        <begin position="55"/>
        <end position="217"/>
    </location>
</feature>
<evidence type="ECO:0000259" key="9">
    <source>
        <dbReference type="Pfam" id="PF16491"/>
    </source>
</evidence>
<gene>
    <name evidence="10" type="ORF">BJ989_002601</name>
</gene>
<sequence length="434" mass="45017">MSPPSAPPAGAVTDASRRVERRTAWAVLAVGAAVAVGVAVAALPWQPVPGGAPEPVDAADWFTAEEVARAEAYSRVARAWSWSSLAVSLLVAVALGTTRWGERLVGRLWGGWAVRTLAAVAVVLLLGRVVTLPLAAGLHAHRRGAGLSTQAWPGFLRDVAVGTALDVVVTGLALVAVVGLARRLPRAWPAAAGALLGAAVLAGSFTYPLVVEPLFNRVEPLPAGPLRTEVLALAASERVDVDEVLVADASRRTTSLNAYVSGFGSSRRVVLYDTAVADLPREQLLAVVAHELAHARHDDVLVGTVIGAGGAVAAGGLLALLVPAGGRRARRGRRVAGAARPEAVPRVLALVAVTTLLLAPVQNGASRLVETRADLDARTATQDPEALAGLQVSLARRSLADPTPPAWSHFWFSSHPTVLERIALATSLGGQRDR</sequence>
<dbReference type="EC" id="3.4.24.84" evidence="10"/>
<organism evidence="10 11">
    <name type="scientific">Nocardioides perillae</name>
    <dbReference type="NCBI Taxonomy" id="1119534"/>
    <lineage>
        <taxon>Bacteria</taxon>
        <taxon>Bacillati</taxon>
        <taxon>Actinomycetota</taxon>
        <taxon>Actinomycetes</taxon>
        <taxon>Propionibacteriales</taxon>
        <taxon>Nocardioidaceae</taxon>
        <taxon>Nocardioides</taxon>
    </lineage>
</organism>
<feature type="transmembrane region" description="Helical" evidence="7">
    <location>
        <begin position="343"/>
        <end position="361"/>
    </location>
</feature>
<keyword evidence="5 6" id="KW-0482">Metalloprotease</keyword>
<dbReference type="InterPro" id="IPR001915">
    <property type="entry name" value="Peptidase_M48"/>
</dbReference>
<dbReference type="Pfam" id="PF01435">
    <property type="entry name" value="Peptidase_M48"/>
    <property type="match status" value="1"/>
</dbReference>
<keyword evidence="11" id="KW-1185">Reference proteome</keyword>
<dbReference type="GO" id="GO:0046872">
    <property type="term" value="F:metal ion binding"/>
    <property type="evidence" value="ECO:0007669"/>
    <property type="project" value="UniProtKB-KW"/>
</dbReference>
<dbReference type="Gene3D" id="3.30.2010.10">
    <property type="entry name" value="Metalloproteases ('zincins'), catalytic domain"/>
    <property type="match status" value="1"/>
</dbReference>
<dbReference type="RefSeq" id="WP_343049357.1">
    <property type="nucleotide sequence ID" value="NZ_JACCAC010000001.1"/>
</dbReference>
<proteinExistence type="inferred from homology"/>
<name>A0A7Y9RX55_9ACTN</name>
<keyword evidence="4 6" id="KW-0862">Zinc</keyword>
<dbReference type="AlphaFoldDB" id="A0A7Y9RX55"/>
<feature type="transmembrane region" description="Helical" evidence="7">
    <location>
        <begin position="300"/>
        <end position="322"/>
    </location>
</feature>
<comment type="cofactor">
    <cofactor evidence="6">
        <name>Zn(2+)</name>
        <dbReference type="ChEBI" id="CHEBI:29105"/>
    </cofactor>
    <text evidence="6">Binds 1 zinc ion per subunit.</text>
</comment>
<feature type="transmembrane region" description="Helical" evidence="7">
    <location>
        <begin position="79"/>
        <end position="100"/>
    </location>
</feature>
<evidence type="ECO:0000313" key="11">
    <source>
        <dbReference type="Proteomes" id="UP000544110"/>
    </source>
</evidence>
<dbReference type="Proteomes" id="UP000544110">
    <property type="component" value="Unassembled WGS sequence"/>
</dbReference>
<evidence type="ECO:0000256" key="6">
    <source>
        <dbReference type="RuleBase" id="RU003983"/>
    </source>
</evidence>
<feature type="transmembrane region" description="Helical" evidence="7">
    <location>
        <begin position="112"/>
        <end position="139"/>
    </location>
</feature>
<evidence type="ECO:0000256" key="1">
    <source>
        <dbReference type="ARBA" id="ARBA00022670"/>
    </source>
</evidence>
<keyword evidence="7" id="KW-1133">Transmembrane helix</keyword>
<keyword evidence="7" id="KW-0472">Membrane</keyword>
<evidence type="ECO:0000256" key="4">
    <source>
        <dbReference type="ARBA" id="ARBA00022833"/>
    </source>
</evidence>
<keyword evidence="2" id="KW-0479">Metal-binding</keyword>
<evidence type="ECO:0000256" key="2">
    <source>
        <dbReference type="ARBA" id="ARBA00022723"/>
    </source>
</evidence>
<comment type="caution">
    <text evidence="10">The sequence shown here is derived from an EMBL/GenBank/DDBJ whole genome shotgun (WGS) entry which is preliminary data.</text>
</comment>